<dbReference type="EMBL" id="JAUOEK010000120">
    <property type="protein sequence ID" value="MDO5970607.1"/>
    <property type="molecule type" value="Genomic_DNA"/>
</dbReference>
<dbReference type="PANTHER" id="PTHR43363:SF1">
    <property type="entry name" value="HYPOXANTHINE-GUANINE PHOSPHORIBOSYLTRANSFERASE"/>
    <property type="match status" value="1"/>
</dbReference>
<comment type="caution">
    <text evidence="4">The sequence shown here is derived from an EMBL/GenBank/DDBJ whole genome shotgun (WGS) entry which is preliminary data.</text>
</comment>
<keyword evidence="5" id="KW-1185">Reference proteome</keyword>
<evidence type="ECO:0000256" key="2">
    <source>
        <dbReference type="ARBA" id="ARBA00022679"/>
    </source>
</evidence>
<dbReference type="PANTHER" id="PTHR43363">
    <property type="entry name" value="HYPOXANTHINE PHOSPHORIBOSYLTRANSFERASE"/>
    <property type="match status" value="1"/>
</dbReference>
<keyword evidence="1 4" id="KW-0328">Glycosyltransferase</keyword>
<dbReference type="GO" id="GO:0016757">
    <property type="term" value="F:glycosyltransferase activity"/>
    <property type="evidence" value="ECO:0007669"/>
    <property type="project" value="UniProtKB-KW"/>
</dbReference>
<evidence type="ECO:0000259" key="3">
    <source>
        <dbReference type="Pfam" id="PF00156"/>
    </source>
</evidence>
<reference evidence="4" key="1">
    <citation type="submission" date="2023-07" db="EMBL/GenBank/DDBJ databases">
        <title>Two novel species in the genus Flavivirga.</title>
        <authorList>
            <person name="Kwon K."/>
        </authorList>
    </citation>
    <scope>NUCLEOTIDE SEQUENCE</scope>
    <source>
        <strain evidence="4">KCTC 52353</strain>
    </source>
</reference>
<dbReference type="CDD" id="cd06223">
    <property type="entry name" value="PRTases_typeI"/>
    <property type="match status" value="1"/>
</dbReference>
<dbReference type="SUPFAM" id="SSF53271">
    <property type="entry name" value="PRTase-like"/>
    <property type="match status" value="1"/>
</dbReference>
<evidence type="ECO:0000313" key="5">
    <source>
        <dbReference type="Proteomes" id="UP001176883"/>
    </source>
</evidence>
<proteinExistence type="predicted"/>
<dbReference type="InterPro" id="IPR000836">
    <property type="entry name" value="PRTase_dom"/>
</dbReference>
<dbReference type="RefSeq" id="WP_303278297.1">
    <property type="nucleotide sequence ID" value="NZ_JAUOEK010000120.1"/>
</dbReference>
<keyword evidence="2" id="KW-0808">Transferase</keyword>
<evidence type="ECO:0000313" key="4">
    <source>
        <dbReference type="EMBL" id="MDO5970607.1"/>
    </source>
</evidence>
<name>A0ABT8WBT8_9FLAO</name>
<evidence type="ECO:0000256" key="1">
    <source>
        <dbReference type="ARBA" id="ARBA00022676"/>
    </source>
</evidence>
<sequence>MKITTLNIKTFSEKSAELISKIDFNPDIIVGILNGGGYVLNDIKKVKKFEGVQFESIILQRSNRLKNNYFIKAILKSLPYSVTNWLRIYESNKAKKSIDTLNLDNLSNSNIDFKFNSNSKKTVGNILVIDDAVDTGRTMFIVKNHLIKEFPKAKIKTAVISWTIENSIVIPDYYLFKNSLVRYPWSKDYKGKDFEKKSFSS</sequence>
<feature type="domain" description="Phosphoribosyltransferase" evidence="3">
    <location>
        <begin position="14"/>
        <end position="160"/>
    </location>
</feature>
<dbReference type="InterPro" id="IPR029057">
    <property type="entry name" value="PRTase-like"/>
</dbReference>
<protein>
    <submittedName>
        <fullName evidence="4">Phosphoribosyltransferase family protein</fullName>
    </submittedName>
</protein>
<dbReference type="Gene3D" id="3.40.50.2020">
    <property type="match status" value="1"/>
</dbReference>
<organism evidence="4 5">
    <name type="scientific">Flavivirga aquimarina</name>
    <dbReference type="NCBI Taxonomy" id="2027862"/>
    <lineage>
        <taxon>Bacteria</taxon>
        <taxon>Pseudomonadati</taxon>
        <taxon>Bacteroidota</taxon>
        <taxon>Flavobacteriia</taxon>
        <taxon>Flavobacteriales</taxon>
        <taxon>Flavobacteriaceae</taxon>
        <taxon>Flavivirga</taxon>
    </lineage>
</organism>
<accession>A0ABT8WBT8</accession>
<dbReference type="Proteomes" id="UP001176883">
    <property type="component" value="Unassembled WGS sequence"/>
</dbReference>
<dbReference type="Pfam" id="PF00156">
    <property type="entry name" value="Pribosyltran"/>
    <property type="match status" value="1"/>
</dbReference>
<gene>
    <name evidence="4" type="ORF">Q4Q35_12390</name>
</gene>